<feature type="compositionally biased region" description="Polar residues" evidence="2">
    <location>
        <begin position="27"/>
        <end position="50"/>
    </location>
</feature>
<protein>
    <submittedName>
        <fullName evidence="6">Uncharacterized protein, isoform E</fullName>
    </submittedName>
</protein>
<feature type="compositionally biased region" description="Basic and acidic residues" evidence="2">
    <location>
        <begin position="1363"/>
        <end position="1373"/>
    </location>
</feature>
<dbReference type="FunFam" id="2.60.220.30:FF:000004">
    <property type="entry name" value="tight junction protein ZO-1 isoform X1"/>
    <property type="match status" value="1"/>
</dbReference>
<feature type="compositionally biased region" description="Polar residues" evidence="2">
    <location>
        <begin position="1508"/>
        <end position="1521"/>
    </location>
</feature>
<dbReference type="CDD" id="cd06727">
    <property type="entry name" value="PDZ1_ZO1-like"/>
    <property type="match status" value="1"/>
</dbReference>
<dbReference type="GO" id="GO:0005923">
    <property type="term" value="C:bicellular tight junction"/>
    <property type="evidence" value="ECO:0007669"/>
    <property type="project" value="TreeGrafter"/>
</dbReference>
<dbReference type="CTD" id="41062"/>
<dbReference type="InterPro" id="IPR027417">
    <property type="entry name" value="P-loop_NTPase"/>
</dbReference>
<proteinExistence type="predicted"/>
<feature type="domain" description="Guanylate kinase-like" evidence="3">
    <location>
        <begin position="967"/>
        <end position="1068"/>
    </location>
</feature>
<dbReference type="Pfam" id="PF07653">
    <property type="entry name" value="SH3_2"/>
    <property type="match status" value="1"/>
</dbReference>
<feature type="compositionally biased region" description="Polar residues" evidence="2">
    <location>
        <begin position="594"/>
        <end position="618"/>
    </location>
</feature>
<feature type="domain" description="PDZ" evidence="4">
    <location>
        <begin position="704"/>
        <end position="777"/>
    </location>
</feature>
<dbReference type="GO" id="GO:0045216">
    <property type="term" value="P:cell-cell junction organization"/>
    <property type="evidence" value="ECO:0007669"/>
    <property type="project" value="TreeGrafter"/>
</dbReference>
<dbReference type="CDD" id="cd06728">
    <property type="entry name" value="PDZ2_ZO1-like_ds"/>
    <property type="match status" value="1"/>
</dbReference>
<evidence type="ECO:0000313" key="6">
    <source>
        <dbReference type="EMBL" id="KPU79398.1"/>
    </source>
</evidence>
<gene>
    <name evidence="6" type="primary">Dana\GF17278</name>
    <name evidence="6" type="synonym">dana_GLEANR_18545</name>
    <name evidence="6" type="ORF">GF17278</name>
</gene>
<accession>A0A0P8XXK7</accession>
<feature type="compositionally biased region" description="Polar residues" evidence="2">
    <location>
        <begin position="1434"/>
        <end position="1443"/>
    </location>
</feature>
<feature type="compositionally biased region" description="Polar residues" evidence="2">
    <location>
        <begin position="1132"/>
        <end position="1141"/>
    </location>
</feature>
<feature type="region of interest" description="Disordered" evidence="2">
    <location>
        <begin position="578"/>
        <end position="678"/>
    </location>
</feature>
<name>A0A0P8XXK7_DROAN</name>
<evidence type="ECO:0000259" key="4">
    <source>
        <dbReference type="PROSITE" id="PS50106"/>
    </source>
</evidence>
<dbReference type="SUPFAM" id="SSF50044">
    <property type="entry name" value="SH3-domain"/>
    <property type="match status" value="1"/>
</dbReference>
<feature type="compositionally biased region" description="Polar residues" evidence="2">
    <location>
        <begin position="2144"/>
        <end position="2158"/>
    </location>
</feature>
<dbReference type="Pfam" id="PF00595">
    <property type="entry name" value="PDZ"/>
    <property type="match status" value="2"/>
</dbReference>
<feature type="domain" description="ZU5" evidence="5">
    <location>
        <begin position="2333"/>
        <end position="2466"/>
    </location>
</feature>
<feature type="compositionally biased region" description="Polar residues" evidence="2">
    <location>
        <begin position="1171"/>
        <end position="1188"/>
    </location>
</feature>
<dbReference type="Pfam" id="PF00791">
    <property type="entry name" value="ZU5"/>
    <property type="match status" value="1"/>
</dbReference>
<evidence type="ECO:0000256" key="2">
    <source>
        <dbReference type="SAM" id="MobiDB-lite"/>
    </source>
</evidence>
<dbReference type="PANTHER" id="PTHR13865:SF28">
    <property type="entry name" value="POLYCHAETOID, ISOFORM O"/>
    <property type="match status" value="1"/>
</dbReference>
<evidence type="ECO:0000313" key="7">
    <source>
        <dbReference type="Proteomes" id="UP000007801"/>
    </source>
</evidence>
<dbReference type="OrthoDB" id="418634at2759"/>
<dbReference type="FunFam" id="2.30.42.10:FF:000138">
    <property type="entry name" value="Uncharacterized protein, isoform C"/>
    <property type="match status" value="1"/>
</dbReference>
<dbReference type="FunFam" id="3.40.50.300:FF:000972">
    <property type="entry name" value="Uncharacterized protein, isoform K"/>
    <property type="match status" value="1"/>
</dbReference>
<dbReference type="GO" id="GO:0005886">
    <property type="term" value="C:plasma membrane"/>
    <property type="evidence" value="ECO:0007669"/>
    <property type="project" value="TreeGrafter"/>
</dbReference>
<feature type="compositionally biased region" description="Basic residues" evidence="2">
    <location>
        <begin position="1918"/>
        <end position="1927"/>
    </location>
</feature>
<dbReference type="PROSITE" id="PS51145">
    <property type="entry name" value="ZU5"/>
    <property type="match status" value="1"/>
</dbReference>
<feature type="region of interest" description="Disordered" evidence="2">
    <location>
        <begin position="1131"/>
        <end position="1246"/>
    </location>
</feature>
<dbReference type="InterPro" id="IPR036028">
    <property type="entry name" value="SH3-like_dom_sf"/>
</dbReference>
<dbReference type="FunFam" id="2.30.30.40:FF:000137">
    <property type="entry name" value="Uncharacterized protein, isoform G"/>
    <property type="match status" value="1"/>
</dbReference>
<feature type="compositionally biased region" description="Polar residues" evidence="2">
    <location>
        <begin position="1230"/>
        <end position="1245"/>
    </location>
</feature>
<dbReference type="CDD" id="cd06729">
    <property type="entry name" value="PDZ3_ZO1-like_domain"/>
    <property type="match status" value="1"/>
</dbReference>
<feature type="compositionally biased region" description="Basic and acidic residues" evidence="2">
    <location>
        <begin position="2010"/>
        <end position="2034"/>
    </location>
</feature>
<dbReference type="EMBL" id="CH902617">
    <property type="protein sequence ID" value="KPU79398.1"/>
    <property type="molecule type" value="Genomic_DNA"/>
</dbReference>
<dbReference type="InterPro" id="IPR000906">
    <property type="entry name" value="ZU5_dom"/>
</dbReference>
<feature type="compositionally biased region" description="Polar residues" evidence="2">
    <location>
        <begin position="2294"/>
        <end position="2305"/>
    </location>
</feature>
<keyword evidence="1" id="KW-0728">SH3 domain</keyword>
<dbReference type="Gene3D" id="2.60.220.30">
    <property type="match status" value="1"/>
</dbReference>
<evidence type="ECO:0000259" key="5">
    <source>
        <dbReference type="PROSITE" id="PS51145"/>
    </source>
</evidence>
<dbReference type="InterPro" id="IPR008144">
    <property type="entry name" value="Guanylate_kin-like_dom"/>
</dbReference>
<dbReference type="Gene3D" id="2.30.30.40">
    <property type="entry name" value="SH3 Domains"/>
    <property type="match status" value="1"/>
</dbReference>
<feature type="region of interest" description="Disordered" evidence="2">
    <location>
        <begin position="1"/>
        <end position="50"/>
    </location>
</feature>
<dbReference type="PANTHER" id="PTHR13865">
    <property type="entry name" value="TIGHT JUNCTION PROTEIN"/>
    <property type="match status" value="1"/>
</dbReference>
<feature type="region of interest" description="Disordered" evidence="2">
    <location>
        <begin position="2284"/>
        <end position="2335"/>
    </location>
</feature>
<evidence type="ECO:0000256" key="1">
    <source>
        <dbReference type="ARBA" id="ARBA00022443"/>
    </source>
</evidence>
<dbReference type="Pfam" id="PF00625">
    <property type="entry name" value="Guanylate_kin"/>
    <property type="match status" value="1"/>
</dbReference>
<dbReference type="GO" id="GO:0150105">
    <property type="term" value="P:protein localization to cell-cell junction"/>
    <property type="evidence" value="ECO:0007669"/>
    <property type="project" value="TreeGrafter"/>
</dbReference>
<feature type="compositionally biased region" description="Low complexity" evidence="2">
    <location>
        <begin position="1470"/>
        <end position="1482"/>
    </location>
</feature>
<dbReference type="SMR" id="A0A0P8XXK7"/>
<feature type="compositionally biased region" description="Low complexity" evidence="2">
    <location>
        <begin position="2035"/>
        <end position="2050"/>
    </location>
</feature>
<feature type="compositionally biased region" description="Polar residues" evidence="2">
    <location>
        <begin position="174"/>
        <end position="183"/>
    </location>
</feature>
<dbReference type="FunFam" id="2.30.42.10:FF:000029">
    <property type="entry name" value="tight junction protein ZO-1 isoform X1"/>
    <property type="match status" value="1"/>
</dbReference>
<dbReference type="SMART" id="SM00218">
    <property type="entry name" value="ZU5"/>
    <property type="match status" value="1"/>
</dbReference>
<feature type="compositionally biased region" description="Polar residues" evidence="2">
    <location>
        <begin position="2126"/>
        <end position="2136"/>
    </location>
</feature>
<feature type="compositionally biased region" description="Pro residues" evidence="2">
    <location>
        <begin position="1607"/>
        <end position="1618"/>
    </location>
</feature>
<feature type="domain" description="PDZ" evidence="4">
    <location>
        <begin position="460"/>
        <end position="542"/>
    </location>
</feature>
<feature type="region of interest" description="Disordered" evidence="2">
    <location>
        <begin position="2010"/>
        <end position="2050"/>
    </location>
</feature>
<dbReference type="SUPFAM" id="SSF52540">
    <property type="entry name" value="P-loop containing nucleoside triphosphate hydrolases"/>
    <property type="match status" value="1"/>
</dbReference>
<dbReference type="InterPro" id="IPR036034">
    <property type="entry name" value="PDZ_sf"/>
</dbReference>
<feature type="compositionally biased region" description="Basic and acidic residues" evidence="2">
    <location>
        <begin position="1418"/>
        <end position="1432"/>
    </location>
</feature>
<reference evidence="6 7" key="1">
    <citation type="journal article" date="2007" name="Nature">
        <title>Evolution of genes and genomes on the Drosophila phylogeny.</title>
        <authorList>
            <consortium name="Drosophila 12 Genomes Consortium"/>
            <person name="Clark A.G."/>
            <person name="Eisen M.B."/>
            <person name="Smith D.R."/>
            <person name="Bergman C.M."/>
            <person name="Oliver B."/>
            <person name="Markow T.A."/>
            <person name="Kaufman T.C."/>
            <person name="Kellis M."/>
            <person name="Gelbart W."/>
            <person name="Iyer V.N."/>
            <person name="Pollard D.A."/>
            <person name="Sackton T.B."/>
            <person name="Larracuente A.M."/>
            <person name="Singh N.D."/>
            <person name="Abad J.P."/>
            <person name="Abt D.N."/>
            <person name="Adryan B."/>
            <person name="Aguade M."/>
            <person name="Akashi H."/>
            <person name="Anderson W.W."/>
            <person name="Aquadro C.F."/>
            <person name="Ardell D.H."/>
            <person name="Arguello R."/>
            <person name="Artieri C.G."/>
            <person name="Barbash D.A."/>
            <person name="Barker D."/>
            <person name="Barsanti P."/>
            <person name="Batterham P."/>
            <person name="Batzoglou S."/>
            <person name="Begun D."/>
            <person name="Bhutkar A."/>
            <person name="Blanco E."/>
            <person name="Bosak S.A."/>
            <person name="Bradley R.K."/>
            <person name="Brand A.D."/>
            <person name="Brent M.R."/>
            <person name="Brooks A.N."/>
            <person name="Brown R.H."/>
            <person name="Butlin R.K."/>
            <person name="Caggese C."/>
            <person name="Calvi B.R."/>
            <person name="Bernardo de Carvalho A."/>
            <person name="Caspi A."/>
            <person name="Castrezana S."/>
            <person name="Celniker S.E."/>
            <person name="Chang J.L."/>
            <person name="Chapple C."/>
            <person name="Chatterji S."/>
            <person name="Chinwalla A."/>
            <person name="Civetta A."/>
            <person name="Clifton S.W."/>
            <person name="Comeron J.M."/>
            <person name="Costello J.C."/>
            <person name="Coyne J.A."/>
            <person name="Daub J."/>
            <person name="David R.G."/>
            <person name="Delcher A.L."/>
            <person name="Delehaunty K."/>
            <person name="Do C.B."/>
            <person name="Ebling H."/>
            <person name="Edwards K."/>
            <person name="Eickbush T."/>
            <person name="Evans J.D."/>
            <person name="Filipski A."/>
            <person name="Findeiss S."/>
            <person name="Freyhult E."/>
            <person name="Fulton L."/>
            <person name="Fulton R."/>
            <person name="Garcia A.C."/>
            <person name="Gardiner A."/>
            <person name="Garfield D.A."/>
            <person name="Garvin B.E."/>
            <person name="Gibson G."/>
            <person name="Gilbert D."/>
            <person name="Gnerre S."/>
            <person name="Godfrey J."/>
            <person name="Good R."/>
            <person name="Gotea V."/>
            <person name="Gravely B."/>
            <person name="Greenberg A.J."/>
            <person name="Griffiths-Jones S."/>
            <person name="Gross S."/>
            <person name="Guigo R."/>
            <person name="Gustafson E.A."/>
            <person name="Haerty W."/>
            <person name="Hahn M.W."/>
            <person name="Halligan D.L."/>
            <person name="Halpern A.L."/>
            <person name="Halter G.M."/>
            <person name="Han M.V."/>
            <person name="Heger A."/>
            <person name="Hillier L."/>
            <person name="Hinrichs A.S."/>
            <person name="Holmes I."/>
            <person name="Hoskins R.A."/>
            <person name="Hubisz M.J."/>
            <person name="Hultmark D."/>
            <person name="Huntley M.A."/>
            <person name="Jaffe D.B."/>
            <person name="Jagadeeshan S."/>
            <person name="Jeck W.R."/>
            <person name="Johnson J."/>
            <person name="Jones C.D."/>
            <person name="Jordan W.C."/>
            <person name="Karpen G.H."/>
            <person name="Kataoka E."/>
            <person name="Keightley P.D."/>
            <person name="Kheradpour P."/>
            <person name="Kirkness E.F."/>
            <person name="Koerich L.B."/>
            <person name="Kristiansen K."/>
            <person name="Kudrna D."/>
            <person name="Kulathinal R.J."/>
            <person name="Kumar S."/>
            <person name="Kwok R."/>
            <person name="Lander E."/>
            <person name="Langley C.H."/>
            <person name="Lapoint R."/>
            <person name="Lazzaro B.P."/>
            <person name="Lee S.J."/>
            <person name="Levesque L."/>
            <person name="Li R."/>
            <person name="Lin C.F."/>
            <person name="Lin M.F."/>
            <person name="Lindblad-Toh K."/>
            <person name="Llopart A."/>
            <person name="Long M."/>
            <person name="Low L."/>
            <person name="Lozovsky E."/>
            <person name="Lu J."/>
            <person name="Luo M."/>
            <person name="Machado C.A."/>
            <person name="Makalowski W."/>
            <person name="Marzo M."/>
            <person name="Matsuda M."/>
            <person name="Matzkin L."/>
            <person name="McAllister B."/>
            <person name="McBride C.S."/>
            <person name="McKernan B."/>
            <person name="McKernan K."/>
            <person name="Mendez-Lago M."/>
            <person name="Minx P."/>
            <person name="Mollenhauer M.U."/>
            <person name="Montooth K."/>
            <person name="Mount S.M."/>
            <person name="Mu X."/>
            <person name="Myers E."/>
            <person name="Negre B."/>
            <person name="Newfeld S."/>
            <person name="Nielsen R."/>
            <person name="Noor M.A."/>
            <person name="O'Grady P."/>
            <person name="Pachter L."/>
            <person name="Papaceit M."/>
            <person name="Parisi M.J."/>
            <person name="Parisi M."/>
            <person name="Parts L."/>
            <person name="Pedersen J.S."/>
            <person name="Pesole G."/>
            <person name="Phillippy A.M."/>
            <person name="Ponting C.P."/>
            <person name="Pop M."/>
            <person name="Porcelli D."/>
            <person name="Powell J.R."/>
            <person name="Prohaska S."/>
            <person name="Pruitt K."/>
            <person name="Puig M."/>
            <person name="Quesneville H."/>
            <person name="Ram K.R."/>
            <person name="Rand D."/>
            <person name="Rasmussen M.D."/>
            <person name="Reed L.K."/>
            <person name="Reenan R."/>
            <person name="Reily A."/>
            <person name="Remington K.A."/>
            <person name="Rieger T.T."/>
            <person name="Ritchie M.G."/>
            <person name="Robin C."/>
            <person name="Rogers Y.H."/>
            <person name="Rohde C."/>
            <person name="Rozas J."/>
            <person name="Rubenfield M.J."/>
            <person name="Ruiz A."/>
            <person name="Russo S."/>
            <person name="Salzberg S.L."/>
            <person name="Sanchez-Gracia A."/>
            <person name="Saranga D.J."/>
            <person name="Sato H."/>
            <person name="Schaeffer S.W."/>
            <person name="Schatz M.C."/>
            <person name="Schlenke T."/>
            <person name="Schwartz R."/>
            <person name="Segarra C."/>
            <person name="Singh R.S."/>
            <person name="Sirot L."/>
            <person name="Sirota M."/>
            <person name="Sisneros N.B."/>
            <person name="Smith C.D."/>
            <person name="Smith T.F."/>
            <person name="Spieth J."/>
            <person name="Stage D.E."/>
            <person name="Stark A."/>
            <person name="Stephan W."/>
            <person name="Strausberg R.L."/>
            <person name="Strempel S."/>
            <person name="Sturgill D."/>
            <person name="Sutton G."/>
            <person name="Sutton G.G."/>
            <person name="Tao W."/>
            <person name="Teichmann S."/>
            <person name="Tobari Y.N."/>
            <person name="Tomimura Y."/>
            <person name="Tsolas J.M."/>
            <person name="Valente V.L."/>
            <person name="Venter E."/>
            <person name="Venter J.C."/>
            <person name="Vicario S."/>
            <person name="Vieira F.G."/>
            <person name="Vilella A.J."/>
            <person name="Villasante A."/>
            <person name="Walenz B."/>
            <person name="Wang J."/>
            <person name="Wasserman M."/>
            <person name="Watts T."/>
            <person name="Wilson D."/>
            <person name="Wilson R.K."/>
            <person name="Wing R.A."/>
            <person name="Wolfner M.F."/>
            <person name="Wong A."/>
            <person name="Wong G.K."/>
            <person name="Wu C.I."/>
            <person name="Wu G."/>
            <person name="Yamamoto D."/>
            <person name="Yang H.P."/>
            <person name="Yang S.P."/>
            <person name="Yorke J.A."/>
            <person name="Yoshida K."/>
            <person name="Zdobnov E."/>
            <person name="Zhang P."/>
            <person name="Zhang Y."/>
            <person name="Zimin A.V."/>
            <person name="Baldwin J."/>
            <person name="Abdouelleil A."/>
            <person name="Abdulkadir J."/>
            <person name="Abebe A."/>
            <person name="Abera B."/>
            <person name="Abreu J."/>
            <person name="Acer S.C."/>
            <person name="Aftuck L."/>
            <person name="Alexander A."/>
            <person name="An P."/>
            <person name="Anderson E."/>
            <person name="Anderson S."/>
            <person name="Arachi H."/>
            <person name="Azer M."/>
            <person name="Bachantsang P."/>
            <person name="Barry A."/>
            <person name="Bayul T."/>
            <person name="Berlin A."/>
            <person name="Bessette D."/>
            <person name="Bloom T."/>
            <person name="Blye J."/>
            <person name="Boguslavskiy L."/>
            <person name="Bonnet C."/>
            <person name="Boukhgalter B."/>
            <person name="Bourzgui I."/>
            <person name="Brown A."/>
            <person name="Cahill P."/>
            <person name="Channer S."/>
            <person name="Cheshatsang Y."/>
            <person name="Chuda L."/>
            <person name="Citroen M."/>
            <person name="Collymore A."/>
            <person name="Cooke P."/>
            <person name="Costello M."/>
            <person name="D'Aco K."/>
            <person name="Daza R."/>
            <person name="De Haan G."/>
            <person name="DeGray S."/>
            <person name="DeMaso C."/>
            <person name="Dhargay N."/>
            <person name="Dooley K."/>
            <person name="Dooley E."/>
            <person name="Doricent M."/>
            <person name="Dorje P."/>
            <person name="Dorjee K."/>
            <person name="Dupes A."/>
            <person name="Elong R."/>
            <person name="Falk J."/>
            <person name="Farina A."/>
            <person name="Faro S."/>
            <person name="Ferguson D."/>
            <person name="Fisher S."/>
            <person name="Foley C.D."/>
            <person name="Franke A."/>
            <person name="Friedrich D."/>
            <person name="Gadbois L."/>
            <person name="Gearin G."/>
            <person name="Gearin C.R."/>
            <person name="Giannoukos G."/>
            <person name="Goode T."/>
            <person name="Graham J."/>
            <person name="Grandbois E."/>
            <person name="Grewal S."/>
            <person name="Gyaltsen K."/>
            <person name="Hafez N."/>
            <person name="Hagos B."/>
            <person name="Hall J."/>
            <person name="Henson C."/>
            <person name="Hollinger A."/>
            <person name="Honan T."/>
            <person name="Huard M.D."/>
            <person name="Hughes L."/>
            <person name="Hurhula B."/>
            <person name="Husby M.E."/>
            <person name="Kamat A."/>
            <person name="Kanga B."/>
            <person name="Kashin S."/>
            <person name="Khazanovich D."/>
            <person name="Kisner P."/>
            <person name="Lance K."/>
            <person name="Lara M."/>
            <person name="Lee W."/>
            <person name="Lennon N."/>
            <person name="Letendre F."/>
            <person name="LeVine R."/>
            <person name="Lipovsky A."/>
            <person name="Liu X."/>
            <person name="Liu J."/>
            <person name="Liu S."/>
            <person name="Lokyitsang T."/>
            <person name="Lokyitsang Y."/>
            <person name="Lubonja R."/>
            <person name="Lui A."/>
            <person name="MacDonald P."/>
            <person name="Magnisalis V."/>
            <person name="Maru K."/>
            <person name="Matthews C."/>
            <person name="McCusker W."/>
            <person name="McDonough S."/>
            <person name="Mehta T."/>
            <person name="Meldrim J."/>
            <person name="Meneus L."/>
            <person name="Mihai O."/>
            <person name="Mihalev A."/>
            <person name="Mihova T."/>
            <person name="Mittelman R."/>
            <person name="Mlenga V."/>
            <person name="Montmayeur A."/>
            <person name="Mulrain L."/>
            <person name="Navidi A."/>
            <person name="Naylor J."/>
            <person name="Negash T."/>
            <person name="Nguyen T."/>
            <person name="Nguyen N."/>
            <person name="Nicol R."/>
            <person name="Norbu C."/>
            <person name="Norbu N."/>
            <person name="Novod N."/>
            <person name="O'Neill B."/>
            <person name="Osman S."/>
            <person name="Markiewicz E."/>
            <person name="Oyono O.L."/>
            <person name="Patti C."/>
            <person name="Phunkhang P."/>
            <person name="Pierre F."/>
            <person name="Priest M."/>
            <person name="Raghuraman S."/>
            <person name="Rege F."/>
            <person name="Reyes R."/>
            <person name="Rise C."/>
            <person name="Rogov P."/>
            <person name="Ross K."/>
            <person name="Ryan E."/>
            <person name="Settipalli S."/>
            <person name="Shea T."/>
            <person name="Sherpa N."/>
            <person name="Shi L."/>
            <person name="Shih D."/>
            <person name="Sparrow T."/>
            <person name="Spaulding J."/>
            <person name="Stalker J."/>
            <person name="Stange-Thomann N."/>
            <person name="Stavropoulos S."/>
            <person name="Stone C."/>
            <person name="Strader C."/>
            <person name="Tesfaye S."/>
            <person name="Thomson T."/>
            <person name="Thoulutsang Y."/>
            <person name="Thoulutsang D."/>
            <person name="Topham K."/>
            <person name="Topping I."/>
            <person name="Tsamla T."/>
            <person name="Vassiliev H."/>
            <person name="Vo A."/>
            <person name="Wangchuk T."/>
            <person name="Wangdi T."/>
            <person name="Weiand M."/>
            <person name="Wilkinson J."/>
            <person name="Wilson A."/>
            <person name="Yadav S."/>
            <person name="Young G."/>
            <person name="Yu Q."/>
            <person name="Zembek L."/>
            <person name="Zhong D."/>
            <person name="Zimmer A."/>
            <person name="Zwirko Z."/>
            <person name="Jaffe D.B."/>
            <person name="Alvarez P."/>
            <person name="Brockman W."/>
            <person name="Butler J."/>
            <person name="Chin C."/>
            <person name="Gnerre S."/>
            <person name="Grabherr M."/>
            <person name="Kleber M."/>
            <person name="Mauceli E."/>
            <person name="MacCallum I."/>
        </authorList>
    </citation>
    <scope>NUCLEOTIDE SEQUENCE [LARGE SCALE GENOMIC DNA]</scope>
    <source>
        <strain evidence="7">Tucson 14024-0371.13</strain>
    </source>
</reference>
<dbReference type="GO" id="GO:0098609">
    <property type="term" value="P:cell-cell adhesion"/>
    <property type="evidence" value="ECO:0007669"/>
    <property type="project" value="TreeGrafter"/>
</dbReference>
<dbReference type="Gene3D" id="2.30.42.10">
    <property type="match status" value="3"/>
</dbReference>
<dbReference type="InterPro" id="IPR001452">
    <property type="entry name" value="SH3_domain"/>
</dbReference>
<feature type="compositionally biased region" description="Basic and acidic residues" evidence="2">
    <location>
        <begin position="1619"/>
        <end position="1634"/>
    </location>
</feature>
<feature type="region of interest" description="Disordered" evidence="2">
    <location>
        <begin position="2096"/>
        <end position="2190"/>
    </location>
</feature>
<keyword evidence="7" id="KW-1185">Reference proteome</keyword>
<feature type="compositionally biased region" description="Polar residues" evidence="2">
    <location>
        <begin position="1393"/>
        <end position="1415"/>
    </location>
</feature>
<dbReference type="Proteomes" id="UP000007801">
    <property type="component" value="Unassembled WGS sequence"/>
</dbReference>
<sequence length="2466" mass="272006">MSQFDNTCYTVPEASTDDDDDRGVNDLGSNVTLENGNHSDCTLESDATTTTSSLERHMYRNRYRSSRSYGPQRVSMPMLRSSRSREMTPQMGMYHEGPDREPQWGYFVPLSPNCFFSPPMQRRRYREKENDRNRRAVSYGGDITSSPQSATIPRAAPRRVALMKEPPPPPPKPQLTSKASLQSTDSISSCLASKYPQSEYNLIQKIDSNSTLTAPAQYQPQNFYANTGTISSTNGYGSLLCHSSSTASPLAVRKRDKLLHRFSDAATLGRKLKKKKNTNRTCRSMTEAIEMLADPVIEDEFFGDRTTWEYHTVAVTRVPGYGFGIAVSGGRDNPHFANGDPSIAVSDVLKGGPAEDRLQVNDRIISVNGVSLENVEYATAVQVLRDSGNTVQLVVKRRVPLNPVTPGGAAVQHQHSHSLSSVGLMANGGGVAPTPMTNLSQPNSLNSSLVQNASGGQPIKVTLTKGGKKDDYGVVLGCRLFVKEISSKAREQLNANGYSLQEGDIITRIHNTNCGDTMSLKEAKKIIDGCKERLNLVVLRDITNQAAVSQLNLNNSASHQSASGNIYATHQAQVSGCSNSNNNLEDPYLPGGASYSSQNLYVQPPTRTSNGPSMNGNVLNEEKSNLTPRGRSRGPLMDGVSLQQLDRPVTPTRGRNGVASDEPPRPPPPRGSSGGAAQEDFYSSRRQLYEERQSAEPRFISFQKEGSVGIRLTGGNEAGIFVTAVQPGSPASLQGLMPGDKILKVNDMDMNGVTREEAVLFLLSLQDRIDLIVQYCKEEYDEVVTNQRGDSFHIKTHFHCDNPSKGEMAFKAGDVFRVIDTLHNGVVGSWQVLKIGRGHQEMQRGVIPNKSRAEELATAQFNATKKEMNANESRGNFFRRRRSTHRRSKSLSRENWDDVVFSDSISKFPAYERVVLRHPGFVRPVVLFGPVSDLARERLAKDFPDKFSTPLQDDDKSAGSSGKCRIVRLSNIRDVMDRGKHALLDITPNAVDRLNYAQFYPVVIFLKTDSKHVIKQLRHGLPKAAHKSSKKLLEQGQKLERVWSHIFSTQIALSDEESWYRKLRDSIDLQQSGAVWMSESKPVESLSDDFLFPMTTSRLSYASSPESDLELSPGPSASLSLGNLPQLVKASSDPSIATNQDNLDRDRDIIGEGLPPPYTVPYDHGVPGNPNRRQTMDSSKYSIYGTNVPQQQQQPGGDPAAIRPQSLYGINAPDLPPRIDRQSKPGEIPLNTSGSSSRNGTLSRSAQERLFGKTVVQDDGQAEYITRNALVGAAGTETMDRQQQQQQAQASLERQARLNAQLKANGGGGGTSTYDSVSSYDSYNNSQMAMQNLGRLGPNAPDDLKSVPNAGGRPLPPVGQSHEYGRSPHDHRNFGGGNDLNRQSSPGRPHYNDMNSSRNIDPRNGTPQRPSNLGLESSPRKPLVETKTDYGKYSRNNSVSQADYTKLPKTTPHGVVPPPNVSNGQGQMNGSGTPSSNGSGPFKPVPPPKPKNYRPPVQSGGSSGSGGTTPWENGDSGSPRSPNGFYYPPTLSHHHYGQQPTPGSPSNGHMQQTPQQQQQQPTYGGSNGNYGQAPPPQPYPPANGYNGNSHHYNGGSGTGPYIAPHRGMPPPIGNLPPHTPERHALDLAGSREQRGSAFELYRKPQIGGAAGHHHNMSEMEPYDERYDEYYRMPPPSHGHPMQRSRSAPRYPHERPPPPQDPNYYGHYGTARAHSQPRQQYPPHPQQHHPQQQYYDDHGMEMAPPPLPPHKKKKSVLKSPLVALKNALIKSTRPLRRMNSMVEPERKPKGLRRQQSMLERGVQRPYYPDEYPTYPAGFEERSHGMMPPHPQDVYYQQRNGGHYPQHPQDMMNSTYQNLESEDIYGNIGGNGTVPRMQHPHDNGYDQYDQYDLYANRACIDLERRQAEAAAAAAASGGKNGRRIVRRHSTTTADRGGGNQWANRRPVASPGYEQDPQEIYQTRNGAYMLPHDQRRAPNSEVMTRRRFYPGAANEEEPLYQSRREMQREMQRNHLYQSKREMQERISQGKRDMEREFSPQSSSSQSEASNPEAIYQSRREAKESALKTRSQLRDQIYQTRREALDSMAEPIYVSKRDMGRPAPIYETREESILQSRENETDEKKEGKTEQIQVEINTQPEDPVEVDSTLSRSDLQKSSDTVIENPARAPLVKDEVDEVEESQQQGDEIPDESSMEATEQVTAIENNHHNEAMLLANETQNESDDVFEAADQVAPLAPPPAPMPVQQPLTPRSGRAPFHISNILKRTAPPPSSPIGDSCTSIETQYTSQASLPVGPPNATSTPFSSNMSLPIAGPVNNAPPQTTNAGPFPATPREPSTSRGFFDSNGGTLADKLWHVSLQIPPGAIPPGVRQEIYFTVSDPRMGQAVGGPPLDMENGETMLSPLVMCGPQGLEFLVPVTLNIPHCAGRTASLGLALKATDSEKNLHTEWDNIDLPSNAAAHTVSVKVDHF</sequence>
<dbReference type="SMART" id="SM00228">
    <property type="entry name" value="PDZ"/>
    <property type="match status" value="3"/>
</dbReference>
<feature type="region of interest" description="Disordered" evidence="2">
    <location>
        <begin position="1332"/>
        <end position="1755"/>
    </location>
</feature>
<feature type="region of interest" description="Disordered" evidence="2">
    <location>
        <begin position="122"/>
        <end position="183"/>
    </location>
</feature>
<dbReference type="CDD" id="cd11859">
    <property type="entry name" value="SH3_ZO"/>
    <property type="match status" value="1"/>
</dbReference>
<dbReference type="InterPro" id="IPR001478">
    <property type="entry name" value="PDZ"/>
</dbReference>
<organism evidence="6 7">
    <name type="scientific">Drosophila ananassae</name>
    <name type="common">Fruit fly</name>
    <dbReference type="NCBI Taxonomy" id="7217"/>
    <lineage>
        <taxon>Eukaryota</taxon>
        <taxon>Metazoa</taxon>
        <taxon>Ecdysozoa</taxon>
        <taxon>Arthropoda</taxon>
        <taxon>Hexapoda</taxon>
        <taxon>Insecta</taxon>
        <taxon>Pterygota</taxon>
        <taxon>Neoptera</taxon>
        <taxon>Endopterygota</taxon>
        <taxon>Diptera</taxon>
        <taxon>Brachycera</taxon>
        <taxon>Muscomorpha</taxon>
        <taxon>Ephydroidea</taxon>
        <taxon>Drosophilidae</taxon>
        <taxon>Drosophila</taxon>
        <taxon>Sophophora</taxon>
    </lineage>
</organism>
<feature type="region of interest" description="Disordered" evidence="2">
    <location>
        <begin position="1911"/>
        <end position="1952"/>
    </location>
</feature>
<feature type="compositionally biased region" description="Low complexity" evidence="2">
    <location>
        <begin position="1551"/>
        <end position="1562"/>
    </location>
</feature>
<dbReference type="PROSITE" id="PS50052">
    <property type="entry name" value="GUANYLATE_KINASE_2"/>
    <property type="match status" value="1"/>
</dbReference>
<dbReference type="Gene3D" id="3.40.50.300">
    <property type="entry name" value="P-loop containing nucleotide triphosphate hydrolases"/>
    <property type="match status" value="1"/>
</dbReference>
<feature type="domain" description="PDZ" evidence="4">
    <location>
        <begin position="312"/>
        <end position="399"/>
    </location>
</feature>
<dbReference type="PROSITE" id="PS50106">
    <property type="entry name" value="PDZ"/>
    <property type="match status" value="3"/>
</dbReference>
<dbReference type="InterPro" id="IPR008145">
    <property type="entry name" value="GK/Ca_channel_bsu"/>
</dbReference>
<dbReference type="SMART" id="SM00072">
    <property type="entry name" value="GuKc"/>
    <property type="match status" value="1"/>
</dbReference>
<feature type="compositionally biased region" description="Low complexity" evidence="2">
    <location>
        <begin position="1582"/>
        <end position="1593"/>
    </location>
</feature>
<dbReference type="GeneID" id="6500063"/>
<evidence type="ECO:0000259" key="3">
    <source>
        <dbReference type="PROSITE" id="PS50052"/>
    </source>
</evidence>
<feature type="compositionally biased region" description="Polar residues" evidence="2">
    <location>
        <begin position="1538"/>
        <end position="1550"/>
    </location>
</feature>
<feature type="compositionally biased region" description="Basic and acidic residues" evidence="2">
    <location>
        <begin position="2103"/>
        <end position="2125"/>
    </location>
</feature>
<dbReference type="SUPFAM" id="SSF50156">
    <property type="entry name" value="PDZ domain-like"/>
    <property type="match status" value="3"/>
</dbReference>
<dbReference type="GO" id="GO:0050839">
    <property type="term" value="F:cell adhesion molecule binding"/>
    <property type="evidence" value="ECO:0007669"/>
    <property type="project" value="TreeGrafter"/>
</dbReference>
<feature type="region of interest" description="Disordered" evidence="2">
    <location>
        <begin position="64"/>
        <end position="85"/>
    </location>
</feature>